<sequence length="291" mass="29704">MGNRITGIGAAVAVGAVLVLVGCAAPGGAELNPAELAVRGQAADIAREIAGIADQSGLEDPSDALQEYARRAVPELVGTGAGPMSSGDPRMPSPVEAGGLRLVAIEPAEDAGWNDPVGSLVLATDIRVLSSEAGEERTRCFRLELDRWGPAAGWDETAAIAADTECPDELVSVEPEPDVRAIIVVPENAEAVATAVLAGAGEETAAELEQAVAAQLAVPTGEREIAAAVHVEREGERIGLAMGDADDCLLLRAESGTVDRLHLAPEQLQPGELGCASSTALLDDDALAPPH</sequence>
<dbReference type="Proteomes" id="UP000438182">
    <property type="component" value="Unassembled WGS sequence"/>
</dbReference>
<reference evidence="1 2" key="1">
    <citation type="submission" date="2019-12" db="EMBL/GenBank/DDBJ databases">
        <authorList>
            <person name="Kim Y.S."/>
        </authorList>
    </citation>
    <scope>NUCLEOTIDE SEQUENCE [LARGE SCALE GENOMIC DNA]</scope>
    <source>
        <strain evidence="1 2">MMS17-SY077</strain>
    </source>
</reference>
<accession>A0A6I4NY01</accession>
<dbReference type="AlphaFoldDB" id="A0A6I4NY01"/>
<dbReference type="RefSeq" id="WP_160425159.1">
    <property type="nucleotide sequence ID" value="NZ_WSTA01000050.1"/>
</dbReference>
<evidence type="ECO:0000313" key="2">
    <source>
        <dbReference type="Proteomes" id="UP000438182"/>
    </source>
</evidence>
<keyword evidence="2" id="KW-1185">Reference proteome</keyword>
<dbReference type="PROSITE" id="PS51257">
    <property type="entry name" value="PROKAR_LIPOPROTEIN"/>
    <property type="match status" value="1"/>
</dbReference>
<comment type="caution">
    <text evidence="1">The sequence shown here is derived from an EMBL/GenBank/DDBJ whole genome shotgun (WGS) entry which is preliminary data.</text>
</comment>
<organism evidence="1 2">
    <name type="scientific">Agromyces seonyuensis</name>
    <dbReference type="NCBI Taxonomy" id="2662446"/>
    <lineage>
        <taxon>Bacteria</taxon>
        <taxon>Bacillati</taxon>
        <taxon>Actinomycetota</taxon>
        <taxon>Actinomycetes</taxon>
        <taxon>Micrococcales</taxon>
        <taxon>Microbacteriaceae</taxon>
        <taxon>Agromyces</taxon>
    </lineage>
</organism>
<proteinExistence type="predicted"/>
<evidence type="ECO:0000313" key="1">
    <source>
        <dbReference type="EMBL" id="MWB99163.1"/>
    </source>
</evidence>
<protein>
    <submittedName>
        <fullName evidence="1">Uncharacterized protein</fullName>
    </submittedName>
</protein>
<dbReference type="EMBL" id="WSTA01000050">
    <property type="protein sequence ID" value="MWB99163.1"/>
    <property type="molecule type" value="Genomic_DNA"/>
</dbReference>
<gene>
    <name evidence="1" type="ORF">GB864_11475</name>
</gene>
<name>A0A6I4NY01_9MICO</name>